<feature type="transmembrane region" description="Helical" evidence="12">
    <location>
        <begin position="241"/>
        <end position="261"/>
    </location>
</feature>
<dbReference type="AlphaFoldDB" id="A0A8H4LXP6"/>
<evidence type="ECO:0000256" key="4">
    <source>
        <dbReference type="ARBA" id="ARBA00013795"/>
    </source>
</evidence>
<dbReference type="GO" id="GO:0006506">
    <property type="term" value="P:GPI anchor biosynthetic process"/>
    <property type="evidence" value="ECO:0007669"/>
    <property type="project" value="UniProtKB-UniPathway"/>
</dbReference>
<accession>A0A8H4LXP6</accession>
<dbReference type="GO" id="GO:0031501">
    <property type="term" value="C:mannosyltransferase complex"/>
    <property type="evidence" value="ECO:0007669"/>
    <property type="project" value="TreeGrafter"/>
</dbReference>
<protein>
    <recommendedName>
        <fullName evidence="4 12">GPI mannosyltransferase 2</fullName>
        <ecNumber evidence="12">2.4.1.-</ecNumber>
    </recommendedName>
</protein>
<evidence type="ECO:0000256" key="11">
    <source>
        <dbReference type="ARBA" id="ARBA00023136"/>
    </source>
</evidence>
<evidence type="ECO:0000256" key="12">
    <source>
        <dbReference type="RuleBase" id="RU363112"/>
    </source>
</evidence>
<evidence type="ECO:0000256" key="8">
    <source>
        <dbReference type="ARBA" id="ARBA00022692"/>
    </source>
</evidence>
<keyword evidence="9 12" id="KW-0256">Endoplasmic reticulum</keyword>
<comment type="function">
    <text evidence="12">Mannosyltransferase involved in glycosylphosphatidylinositol-anchor biosynthesis.</text>
</comment>
<feature type="transmembrane region" description="Helical" evidence="12">
    <location>
        <begin position="169"/>
        <end position="185"/>
    </location>
</feature>
<dbReference type="EC" id="2.4.1.-" evidence="12"/>
<evidence type="ECO:0000256" key="10">
    <source>
        <dbReference type="ARBA" id="ARBA00022989"/>
    </source>
</evidence>
<dbReference type="UniPathway" id="UPA00196"/>
<dbReference type="OrthoDB" id="10252502at2759"/>
<feature type="transmembrane region" description="Helical" evidence="12">
    <location>
        <begin position="313"/>
        <end position="334"/>
    </location>
</feature>
<comment type="pathway">
    <text evidence="2 12">Glycolipid biosynthesis; glycosylphosphatidylinositol-anchor biosynthesis.</text>
</comment>
<evidence type="ECO:0000256" key="1">
    <source>
        <dbReference type="ARBA" id="ARBA00004477"/>
    </source>
</evidence>
<evidence type="ECO:0000313" key="14">
    <source>
        <dbReference type="Proteomes" id="UP000557566"/>
    </source>
</evidence>
<dbReference type="GO" id="GO:0000009">
    <property type="term" value="F:alpha-1,6-mannosyltransferase activity"/>
    <property type="evidence" value="ECO:0007669"/>
    <property type="project" value="InterPro"/>
</dbReference>
<keyword evidence="5 12" id="KW-0337">GPI-anchor biosynthesis</keyword>
<dbReference type="Proteomes" id="UP000557566">
    <property type="component" value="Unassembled WGS sequence"/>
</dbReference>
<evidence type="ECO:0000256" key="5">
    <source>
        <dbReference type="ARBA" id="ARBA00022502"/>
    </source>
</evidence>
<keyword evidence="8 12" id="KW-0812">Transmembrane</keyword>
<dbReference type="GO" id="GO:0004376">
    <property type="term" value="F:GPI mannosyltransferase activity"/>
    <property type="evidence" value="ECO:0007669"/>
    <property type="project" value="InterPro"/>
</dbReference>
<keyword evidence="14" id="KW-1185">Reference proteome</keyword>
<proteinExistence type="inferred from homology"/>
<keyword evidence="11 12" id="KW-0472">Membrane</keyword>
<dbReference type="GO" id="GO:0005789">
    <property type="term" value="C:endoplasmic reticulum membrane"/>
    <property type="evidence" value="ECO:0007669"/>
    <property type="project" value="UniProtKB-SubCell"/>
</dbReference>
<comment type="subcellular location">
    <subcellularLocation>
        <location evidence="1 12">Endoplasmic reticulum membrane</location>
        <topology evidence="1 12">Multi-pass membrane protein</topology>
    </subcellularLocation>
</comment>
<feature type="transmembrane region" description="Helical" evidence="12">
    <location>
        <begin position="409"/>
        <end position="428"/>
    </location>
</feature>
<dbReference type="Pfam" id="PF04188">
    <property type="entry name" value="Mannosyl_trans2"/>
    <property type="match status" value="1"/>
</dbReference>
<feature type="transmembrane region" description="Helical" evidence="12">
    <location>
        <begin position="110"/>
        <end position="132"/>
    </location>
</feature>
<dbReference type="EMBL" id="JAAVMX010000006">
    <property type="protein sequence ID" value="KAF4507409.1"/>
    <property type="molecule type" value="Genomic_DNA"/>
</dbReference>
<name>A0A8H4LXP6_9HYPO</name>
<keyword evidence="6 12" id="KW-0328">Glycosyltransferase</keyword>
<comment type="similarity">
    <text evidence="3 12">Belongs to the PIGV family.</text>
</comment>
<dbReference type="PANTHER" id="PTHR12468:SF2">
    <property type="entry name" value="GPI MANNOSYLTRANSFERASE 2"/>
    <property type="match status" value="1"/>
</dbReference>
<sequence>MGTFLSASRPLTSLTALFVLWKGFLLLVALGAALGADYDTSTSLFFARLYGSRTRVSALATRLTRWDALYFMHHAREGYVFEQEWAFSAALPLVVRGLLSVLPLPVDDAAWEPVVAIAIVHASHLVAVLALHRLTMVVCGDAKLALVASALHVVSPAGLFLSAPYAESPFAALSFVGSLLFALGIKHKRHWAKRAVAIVGAGVAFGLATAFRSNGLSNGLLFAVGAFKCLDVFVRKPSISRLLALVAPVVGGLCVAAGSVVPQAAAWRRFCRDAPAGLEPRPWCSRTVPSIYTFVQSEYWDVGFLRYWTLNQLPLFLLASPMLAILIVSGFAVLRKPASGLKSLKYGPGEDYRIFARATAASQALVALLAITNYHVQVVTRLSSGYPLWYMWVAGLLMDAKRQTRGQTIVVFMVMYAGVQGGLFASFLPPA</sequence>
<dbReference type="InterPro" id="IPR007315">
    <property type="entry name" value="PIG-V/Gpi18"/>
</dbReference>
<gene>
    <name evidence="13" type="ORF">G6O67_006047</name>
</gene>
<organism evidence="13 14">
    <name type="scientific">Ophiocordyceps sinensis</name>
    <dbReference type="NCBI Taxonomy" id="72228"/>
    <lineage>
        <taxon>Eukaryota</taxon>
        <taxon>Fungi</taxon>
        <taxon>Dikarya</taxon>
        <taxon>Ascomycota</taxon>
        <taxon>Pezizomycotina</taxon>
        <taxon>Sordariomycetes</taxon>
        <taxon>Hypocreomycetidae</taxon>
        <taxon>Hypocreales</taxon>
        <taxon>Ophiocordycipitaceae</taxon>
        <taxon>Ophiocordyceps</taxon>
    </lineage>
</organism>
<dbReference type="PANTHER" id="PTHR12468">
    <property type="entry name" value="GPI MANNOSYLTRANSFERASE 2"/>
    <property type="match status" value="1"/>
</dbReference>
<evidence type="ECO:0000256" key="9">
    <source>
        <dbReference type="ARBA" id="ARBA00022824"/>
    </source>
</evidence>
<feature type="transmembrane region" description="Helical" evidence="12">
    <location>
        <begin position="354"/>
        <end position="372"/>
    </location>
</feature>
<evidence type="ECO:0000313" key="13">
    <source>
        <dbReference type="EMBL" id="KAF4507409.1"/>
    </source>
</evidence>
<reference evidence="13 14" key="1">
    <citation type="journal article" date="2020" name="Genome Biol. Evol.">
        <title>A new high-quality draft genome assembly of the Chinese cordyceps Ophiocordyceps sinensis.</title>
        <authorList>
            <person name="Shu R."/>
            <person name="Zhang J."/>
            <person name="Meng Q."/>
            <person name="Zhang H."/>
            <person name="Zhou G."/>
            <person name="Li M."/>
            <person name="Wu P."/>
            <person name="Zhao Y."/>
            <person name="Chen C."/>
            <person name="Qin Q."/>
        </authorList>
    </citation>
    <scope>NUCLEOTIDE SEQUENCE [LARGE SCALE GENOMIC DNA]</scope>
    <source>
        <strain evidence="13 14">IOZ07</strain>
    </source>
</reference>
<evidence type="ECO:0000256" key="2">
    <source>
        <dbReference type="ARBA" id="ARBA00004687"/>
    </source>
</evidence>
<evidence type="ECO:0000256" key="3">
    <source>
        <dbReference type="ARBA" id="ARBA00008698"/>
    </source>
</evidence>
<evidence type="ECO:0000256" key="7">
    <source>
        <dbReference type="ARBA" id="ARBA00022679"/>
    </source>
</evidence>
<feature type="transmembrane region" description="Helical" evidence="12">
    <location>
        <begin position="192"/>
        <end position="210"/>
    </location>
</feature>
<evidence type="ECO:0000256" key="6">
    <source>
        <dbReference type="ARBA" id="ARBA00022676"/>
    </source>
</evidence>
<keyword evidence="7 12" id="KW-0808">Transferase</keyword>
<feature type="transmembrane region" description="Helical" evidence="12">
    <location>
        <begin position="144"/>
        <end position="163"/>
    </location>
</feature>
<comment type="caution">
    <text evidence="13">The sequence shown here is derived from an EMBL/GenBank/DDBJ whole genome shotgun (WGS) entry which is preliminary data.</text>
</comment>
<keyword evidence="10 12" id="KW-1133">Transmembrane helix</keyword>